<dbReference type="GO" id="GO:0006260">
    <property type="term" value="P:DNA replication"/>
    <property type="evidence" value="ECO:0007669"/>
    <property type="project" value="UniProtKB-UniRule"/>
</dbReference>
<dbReference type="PANTHER" id="PTHR32182">
    <property type="entry name" value="DNA REPLICATION AND REPAIR PROTEIN RECF"/>
    <property type="match status" value="1"/>
</dbReference>
<reference evidence="15" key="2">
    <citation type="submission" date="2023-10" db="EMBL/GenBank/DDBJ databases">
        <authorList>
            <person name="Khurajog B."/>
        </authorList>
    </citation>
    <scope>NUCLEOTIDE SEQUENCE</scope>
    <source>
        <strain evidence="15">BF9</strain>
    </source>
</reference>
<proteinExistence type="inferred from homology"/>
<dbReference type="Pfam" id="PF02463">
    <property type="entry name" value="SMC_N"/>
    <property type="match status" value="1"/>
</dbReference>
<evidence type="ECO:0000256" key="7">
    <source>
        <dbReference type="ARBA" id="ARBA00022763"/>
    </source>
</evidence>
<evidence type="ECO:0000256" key="11">
    <source>
        <dbReference type="ARBA" id="ARBA00023236"/>
    </source>
</evidence>
<comment type="subcellular location">
    <subcellularLocation>
        <location evidence="1 12 13">Cytoplasm</location>
    </subcellularLocation>
</comment>
<evidence type="ECO:0000256" key="8">
    <source>
        <dbReference type="ARBA" id="ARBA00022840"/>
    </source>
</evidence>
<protein>
    <recommendedName>
        <fullName evidence="3 12">DNA replication and repair protein RecF</fullName>
    </recommendedName>
</protein>
<keyword evidence="8 12" id="KW-0067">ATP-binding</keyword>
<dbReference type="FunFam" id="1.20.1050.90:FF:000002">
    <property type="entry name" value="DNA replication and repair protein RecF"/>
    <property type="match status" value="1"/>
</dbReference>
<name>A0AAW8YG08_PEDAC</name>
<evidence type="ECO:0000256" key="1">
    <source>
        <dbReference type="ARBA" id="ARBA00004496"/>
    </source>
</evidence>
<dbReference type="GO" id="GO:0009432">
    <property type="term" value="P:SOS response"/>
    <property type="evidence" value="ECO:0007669"/>
    <property type="project" value="UniProtKB-UniRule"/>
</dbReference>
<keyword evidence="5 12" id="KW-0235">DNA replication</keyword>
<dbReference type="SUPFAM" id="SSF52540">
    <property type="entry name" value="P-loop containing nucleoside triphosphate hydrolases"/>
    <property type="match status" value="1"/>
</dbReference>
<evidence type="ECO:0000256" key="12">
    <source>
        <dbReference type="HAMAP-Rule" id="MF_00365"/>
    </source>
</evidence>
<dbReference type="GO" id="GO:0006302">
    <property type="term" value="P:double-strand break repair"/>
    <property type="evidence" value="ECO:0007669"/>
    <property type="project" value="TreeGrafter"/>
</dbReference>
<evidence type="ECO:0000256" key="4">
    <source>
        <dbReference type="ARBA" id="ARBA00022490"/>
    </source>
</evidence>
<accession>A0AAW8YG08</accession>
<evidence type="ECO:0000256" key="10">
    <source>
        <dbReference type="ARBA" id="ARBA00023204"/>
    </source>
</evidence>
<evidence type="ECO:0000256" key="6">
    <source>
        <dbReference type="ARBA" id="ARBA00022741"/>
    </source>
</evidence>
<dbReference type="InterPro" id="IPR001238">
    <property type="entry name" value="DNA-binding_RecF"/>
</dbReference>
<dbReference type="Proteomes" id="UP001280897">
    <property type="component" value="Unassembled WGS sequence"/>
</dbReference>
<dbReference type="AlphaFoldDB" id="A0AAW8YG08"/>
<evidence type="ECO:0000256" key="13">
    <source>
        <dbReference type="RuleBase" id="RU000578"/>
    </source>
</evidence>
<sequence length="374" mass="42483">MYLKTLELHNFRNYADLSVEFGSGINVLLGENAQGKTNLLESIYFLALTRSHRTSNDRDLIGWKAKEARVLGTIQKEHTQTPVEIDISSKGKNAKVNHIEQGRLSQYVGQLNVILFAPEDLSIVKGSPAVRRRFIDMEFGQMSSKYLYNSAQYRSVLKQRNQYLKQLQIDPKGDQVYLDVLSDQLAAYGAEIIFQRIQFLKKLEEWSQAVHEEISQGLEKLTFQYVSPLKKDETTSTETIYAALQELLKKHRQRELQQGKTLVGPHLDDVKFIVNGKNVSTFGSQGQQRTTALSVKLAEIDLMKEETGEYPVLLLDDVLSELDDSRQTHLLTAIQNKVQTFITTTSLSGVAQQLINEPHVFNIDHGVLTQNEEE</sequence>
<evidence type="ECO:0000313" key="15">
    <source>
        <dbReference type="EMBL" id="MDV2620994.1"/>
    </source>
</evidence>
<evidence type="ECO:0000256" key="9">
    <source>
        <dbReference type="ARBA" id="ARBA00023125"/>
    </source>
</evidence>
<evidence type="ECO:0000256" key="5">
    <source>
        <dbReference type="ARBA" id="ARBA00022705"/>
    </source>
</evidence>
<keyword evidence="11 12" id="KW-0742">SOS response</keyword>
<evidence type="ECO:0000256" key="3">
    <source>
        <dbReference type="ARBA" id="ARBA00020170"/>
    </source>
</evidence>
<dbReference type="PANTHER" id="PTHR32182:SF0">
    <property type="entry name" value="DNA REPLICATION AND REPAIR PROTEIN RECF"/>
    <property type="match status" value="1"/>
</dbReference>
<dbReference type="PROSITE" id="PS00618">
    <property type="entry name" value="RECF_2"/>
    <property type="match status" value="1"/>
</dbReference>
<keyword evidence="10 12" id="KW-0234">DNA repair</keyword>
<dbReference type="PROSITE" id="PS00617">
    <property type="entry name" value="RECF_1"/>
    <property type="match status" value="1"/>
</dbReference>
<evidence type="ECO:0000256" key="2">
    <source>
        <dbReference type="ARBA" id="ARBA00008016"/>
    </source>
</evidence>
<dbReference type="InterPro" id="IPR042174">
    <property type="entry name" value="RecF_2"/>
</dbReference>
<dbReference type="CDD" id="cd03242">
    <property type="entry name" value="ABC_RecF"/>
    <property type="match status" value="1"/>
</dbReference>
<keyword evidence="6 12" id="KW-0547">Nucleotide-binding</keyword>
<dbReference type="GO" id="GO:0003697">
    <property type="term" value="F:single-stranded DNA binding"/>
    <property type="evidence" value="ECO:0007669"/>
    <property type="project" value="UniProtKB-UniRule"/>
</dbReference>
<keyword evidence="7 12" id="KW-0227">DNA damage</keyword>
<dbReference type="InterPro" id="IPR027417">
    <property type="entry name" value="P-loop_NTPase"/>
</dbReference>
<keyword evidence="9 12" id="KW-0238">DNA-binding</keyword>
<gene>
    <name evidence="12 15" type="primary">recF</name>
    <name evidence="15" type="ORF">R0G89_04515</name>
</gene>
<comment type="function">
    <text evidence="12 13">The RecF protein is involved in DNA metabolism; it is required for DNA replication and normal SOS inducibility. RecF binds preferentially to single-stranded, linear DNA. It also seems to bind ATP.</text>
</comment>
<dbReference type="Gene3D" id="1.20.1050.90">
    <property type="entry name" value="RecF/RecN/SMC, N-terminal domain"/>
    <property type="match status" value="1"/>
</dbReference>
<dbReference type="InterPro" id="IPR003395">
    <property type="entry name" value="RecF/RecN/SMC_N"/>
</dbReference>
<dbReference type="EMBL" id="JAWJAV010000002">
    <property type="protein sequence ID" value="MDV2620994.1"/>
    <property type="molecule type" value="Genomic_DNA"/>
</dbReference>
<dbReference type="KEGG" id="paci:A4V11_06905"/>
<comment type="similarity">
    <text evidence="2 12 13">Belongs to the RecF family.</text>
</comment>
<evidence type="ECO:0000313" key="16">
    <source>
        <dbReference type="Proteomes" id="UP001280897"/>
    </source>
</evidence>
<organism evidence="15 16">
    <name type="scientific">Pediococcus acidilactici</name>
    <dbReference type="NCBI Taxonomy" id="1254"/>
    <lineage>
        <taxon>Bacteria</taxon>
        <taxon>Bacillati</taxon>
        <taxon>Bacillota</taxon>
        <taxon>Bacilli</taxon>
        <taxon>Lactobacillales</taxon>
        <taxon>Lactobacillaceae</taxon>
        <taxon>Pediococcus</taxon>
        <taxon>Pediococcus acidilactici group</taxon>
    </lineage>
</organism>
<reference evidence="15" key="1">
    <citation type="journal article" date="2023" name="PeerJ">
        <title>Selection and evaluation of lactic acid bacteria from chicken feces in Thailand as potential probiotics.</title>
        <authorList>
            <person name="Khurajog B."/>
            <person name="Disastra Y."/>
            <person name="Lawwyne L.D."/>
            <person name="Sirichokchatchawan W."/>
            <person name="Niyomtham W."/>
            <person name="Yindee J."/>
            <person name="Hampson D.J."/>
            <person name="Prapasarakul N."/>
        </authorList>
    </citation>
    <scope>NUCLEOTIDE SEQUENCE</scope>
    <source>
        <strain evidence="15">BF9</strain>
    </source>
</reference>
<dbReference type="GO" id="GO:0005737">
    <property type="term" value="C:cytoplasm"/>
    <property type="evidence" value="ECO:0007669"/>
    <property type="project" value="UniProtKB-SubCell"/>
</dbReference>
<dbReference type="InterPro" id="IPR018078">
    <property type="entry name" value="DNA-binding_RecF_CS"/>
</dbReference>
<dbReference type="GO" id="GO:0000731">
    <property type="term" value="P:DNA synthesis involved in DNA repair"/>
    <property type="evidence" value="ECO:0007669"/>
    <property type="project" value="TreeGrafter"/>
</dbReference>
<feature type="binding site" evidence="12">
    <location>
        <begin position="30"/>
        <end position="37"/>
    </location>
    <ligand>
        <name>ATP</name>
        <dbReference type="ChEBI" id="CHEBI:30616"/>
    </ligand>
</feature>
<dbReference type="Gene3D" id="3.40.50.300">
    <property type="entry name" value="P-loop containing nucleotide triphosphate hydrolases"/>
    <property type="match status" value="1"/>
</dbReference>
<feature type="domain" description="RecF/RecN/SMC N-terminal" evidence="14">
    <location>
        <begin position="2"/>
        <end position="346"/>
    </location>
</feature>
<dbReference type="GO" id="GO:0005524">
    <property type="term" value="F:ATP binding"/>
    <property type="evidence" value="ECO:0007669"/>
    <property type="project" value="UniProtKB-UniRule"/>
</dbReference>
<evidence type="ECO:0000259" key="14">
    <source>
        <dbReference type="Pfam" id="PF02463"/>
    </source>
</evidence>
<dbReference type="NCBIfam" id="TIGR00611">
    <property type="entry name" value="recf"/>
    <property type="match status" value="1"/>
</dbReference>
<dbReference type="HAMAP" id="MF_00365">
    <property type="entry name" value="RecF"/>
    <property type="match status" value="1"/>
</dbReference>
<comment type="caution">
    <text evidence="15">The sequence shown here is derived from an EMBL/GenBank/DDBJ whole genome shotgun (WGS) entry which is preliminary data.</text>
</comment>
<dbReference type="GeneID" id="57364886"/>
<dbReference type="RefSeq" id="WP_008841970.1">
    <property type="nucleotide sequence ID" value="NZ_CAKMBA010000003.1"/>
</dbReference>
<keyword evidence="4 12" id="KW-0963">Cytoplasm</keyword>